<proteinExistence type="predicted"/>
<sequence>MIKFCFSTRYLFNFTNPDRLVPSNTLYIRHSNRFLISNTHLPRRKLWMTHSVYTCKWSVHILYLPTYSRRTWPILWVLHFPRNMKYWNYSATHSYSHCIHRLCITMRTKIILRKGSHYQPSFSDPIHLTKLVE</sequence>
<dbReference type="GeneTree" id="ENSGT01150000287026"/>
<dbReference type="Ensembl" id="ENSBMST00010027645.1">
    <property type="protein sequence ID" value="ENSBMSP00010025102.1"/>
    <property type="gene ID" value="ENSBMSG00010018254.1"/>
</dbReference>
<dbReference type="AlphaFoldDB" id="A0A8C0DXS3"/>
<protein>
    <submittedName>
        <fullName evidence="1">Uncharacterized protein</fullName>
    </submittedName>
</protein>
<reference evidence="1" key="1">
    <citation type="submission" date="2023-09" db="UniProtKB">
        <authorList>
            <consortium name="Ensembl"/>
        </authorList>
    </citation>
    <scope>IDENTIFICATION</scope>
</reference>
<organism evidence="1">
    <name type="scientific">Balaenoptera musculus</name>
    <name type="common">Blue whale</name>
    <dbReference type="NCBI Taxonomy" id="9771"/>
    <lineage>
        <taxon>Eukaryota</taxon>
        <taxon>Metazoa</taxon>
        <taxon>Chordata</taxon>
        <taxon>Craniata</taxon>
        <taxon>Vertebrata</taxon>
        <taxon>Euteleostomi</taxon>
        <taxon>Mammalia</taxon>
        <taxon>Eutheria</taxon>
        <taxon>Laurasiatheria</taxon>
        <taxon>Artiodactyla</taxon>
        <taxon>Whippomorpha</taxon>
        <taxon>Cetacea</taxon>
        <taxon>Mysticeti</taxon>
        <taxon>Balaenopteridae</taxon>
        <taxon>Balaenoptera</taxon>
    </lineage>
</organism>
<evidence type="ECO:0000313" key="1">
    <source>
        <dbReference type="Ensembl" id="ENSBMSP00010025102.1"/>
    </source>
</evidence>
<name>A0A8C0DXS3_BALMU</name>
<dbReference type="OMA" id="NTLYIRH"/>
<accession>A0A8C0DXS3</accession>